<evidence type="ECO:0000259" key="1">
    <source>
        <dbReference type="PROSITE" id="PS50943"/>
    </source>
</evidence>
<dbReference type="AlphaFoldDB" id="A0A318EM80"/>
<proteinExistence type="predicted"/>
<dbReference type="SUPFAM" id="SSF47413">
    <property type="entry name" value="lambda repressor-like DNA-binding domains"/>
    <property type="match status" value="1"/>
</dbReference>
<dbReference type="RefSeq" id="WP_110292003.1">
    <property type="nucleotide sequence ID" value="NZ_QICS01000019.1"/>
</dbReference>
<dbReference type="Gene3D" id="1.10.260.40">
    <property type="entry name" value="lambda repressor-like DNA-binding domains"/>
    <property type="match status" value="1"/>
</dbReference>
<gene>
    <name evidence="2" type="ORF">C8E03_11956</name>
</gene>
<comment type="caution">
    <text evidence="2">The sequence shown here is derived from an EMBL/GenBank/DDBJ whole genome shotgun (WGS) entry which is preliminary data.</text>
</comment>
<reference evidence="2 3" key="1">
    <citation type="submission" date="2018-05" db="EMBL/GenBank/DDBJ databases">
        <title>Genomic Encyclopedia of Type Strains, Phase IV (KMG-IV): sequencing the most valuable type-strain genomes for metagenomic binning, comparative biology and taxonomic classification.</title>
        <authorList>
            <person name="Goeker M."/>
        </authorList>
    </citation>
    <scope>NUCLEOTIDE SEQUENCE [LARGE SCALE GENOMIC DNA]</scope>
    <source>
        <strain evidence="2 3">DSM 28816</strain>
    </source>
</reference>
<dbReference type="PROSITE" id="PS50943">
    <property type="entry name" value="HTH_CROC1"/>
    <property type="match status" value="1"/>
</dbReference>
<evidence type="ECO:0000313" key="3">
    <source>
        <dbReference type="Proteomes" id="UP000247523"/>
    </source>
</evidence>
<dbReference type="GO" id="GO:0003677">
    <property type="term" value="F:DNA binding"/>
    <property type="evidence" value="ECO:0007669"/>
    <property type="project" value="InterPro"/>
</dbReference>
<name>A0A318EM80_9FIRM</name>
<dbReference type="InterPro" id="IPR010982">
    <property type="entry name" value="Lambda_DNA-bd_dom_sf"/>
</dbReference>
<sequence>MLQKQDKKLHKLKYYRALAGLKQSDFGTLLGCTEQNYSLKESGHTELKRKEMLLIQSALNKKMKAMGEESLSLDEIFLP</sequence>
<dbReference type="EMBL" id="QICS01000019">
    <property type="protein sequence ID" value="PXV85132.1"/>
    <property type="molecule type" value="Genomic_DNA"/>
</dbReference>
<protein>
    <recommendedName>
        <fullName evidence="1">HTH cro/C1-type domain-containing protein</fullName>
    </recommendedName>
</protein>
<dbReference type="CDD" id="cd00093">
    <property type="entry name" value="HTH_XRE"/>
    <property type="match status" value="1"/>
</dbReference>
<feature type="domain" description="HTH cro/C1-type" evidence="1">
    <location>
        <begin position="12"/>
        <end position="66"/>
    </location>
</feature>
<evidence type="ECO:0000313" key="2">
    <source>
        <dbReference type="EMBL" id="PXV85132.1"/>
    </source>
</evidence>
<dbReference type="Proteomes" id="UP000247523">
    <property type="component" value="Unassembled WGS sequence"/>
</dbReference>
<organism evidence="2 3">
    <name type="scientific">Lachnotalea glycerini</name>
    <dbReference type="NCBI Taxonomy" id="1763509"/>
    <lineage>
        <taxon>Bacteria</taxon>
        <taxon>Bacillati</taxon>
        <taxon>Bacillota</taxon>
        <taxon>Clostridia</taxon>
        <taxon>Lachnospirales</taxon>
        <taxon>Lachnospiraceae</taxon>
        <taxon>Lachnotalea</taxon>
    </lineage>
</organism>
<accession>A0A318EM80</accession>
<dbReference type="InterPro" id="IPR001387">
    <property type="entry name" value="Cro/C1-type_HTH"/>
</dbReference>